<protein>
    <submittedName>
        <fullName evidence="1">Uncharacterized protein</fullName>
    </submittedName>
</protein>
<proteinExistence type="predicted"/>
<dbReference type="AlphaFoldDB" id="A0A0F8ZGC6"/>
<gene>
    <name evidence="1" type="ORF">LCGC14_2777210</name>
</gene>
<name>A0A0F8ZGC6_9ZZZZ</name>
<accession>A0A0F8ZGC6</accession>
<comment type="caution">
    <text evidence="1">The sequence shown here is derived from an EMBL/GenBank/DDBJ whole genome shotgun (WGS) entry which is preliminary data.</text>
</comment>
<evidence type="ECO:0000313" key="1">
    <source>
        <dbReference type="EMBL" id="KKK85045.1"/>
    </source>
</evidence>
<dbReference type="EMBL" id="LAZR01051490">
    <property type="protein sequence ID" value="KKK85045.1"/>
    <property type="molecule type" value="Genomic_DNA"/>
</dbReference>
<sequence>ITEKLIQMMTAESEWVKTGIELEEVKNGIRRVAEGVAPHVVRLLADEREPMECGHPRACWVELKAEAPDGSMQGYAAECSACAGREKVREMCALVAEEECDKVPGPDSDWPSRIGDAIRQLDLTKELAPSSTEEKEKNDG</sequence>
<feature type="non-terminal residue" evidence="1">
    <location>
        <position position="1"/>
    </location>
</feature>
<organism evidence="1">
    <name type="scientific">marine sediment metagenome</name>
    <dbReference type="NCBI Taxonomy" id="412755"/>
    <lineage>
        <taxon>unclassified sequences</taxon>
        <taxon>metagenomes</taxon>
        <taxon>ecological metagenomes</taxon>
    </lineage>
</organism>
<reference evidence="1" key="1">
    <citation type="journal article" date="2015" name="Nature">
        <title>Complex archaea that bridge the gap between prokaryotes and eukaryotes.</title>
        <authorList>
            <person name="Spang A."/>
            <person name="Saw J.H."/>
            <person name="Jorgensen S.L."/>
            <person name="Zaremba-Niedzwiedzka K."/>
            <person name="Martijn J."/>
            <person name="Lind A.E."/>
            <person name="van Eijk R."/>
            <person name="Schleper C."/>
            <person name="Guy L."/>
            <person name="Ettema T.J."/>
        </authorList>
    </citation>
    <scope>NUCLEOTIDE SEQUENCE</scope>
</reference>